<dbReference type="RefSeq" id="WP_324780395.1">
    <property type="nucleotide sequence ID" value="NZ_CP141769.1"/>
</dbReference>
<keyword evidence="3" id="KW-1185">Reference proteome</keyword>
<gene>
    <name evidence="2" type="ORF">VA613_03075</name>
</gene>
<dbReference type="EMBL" id="CP141769">
    <property type="protein sequence ID" value="WRS39863.1"/>
    <property type="molecule type" value="Genomic_DNA"/>
</dbReference>
<protein>
    <submittedName>
        <fullName evidence="2">Uncharacterized protein</fullName>
    </submittedName>
</protein>
<evidence type="ECO:0000313" key="2">
    <source>
        <dbReference type="EMBL" id="WRS39863.1"/>
    </source>
</evidence>
<proteinExistence type="predicted"/>
<name>A0ABZ1CLH6_9PROT</name>
<keyword evidence="1" id="KW-0175">Coiled coil</keyword>
<evidence type="ECO:0000256" key="1">
    <source>
        <dbReference type="SAM" id="Coils"/>
    </source>
</evidence>
<reference evidence="2 3" key="1">
    <citation type="submission" date="2023-12" db="EMBL/GenBank/DDBJ databases">
        <title>Thiobacillus sedimentum sp. nov., a chemolithoautotrophic sulfur-oxidizing bacterium isolated from freshwater sediment.</title>
        <authorList>
            <person name="Luo J."/>
            <person name="Dai C."/>
        </authorList>
    </citation>
    <scope>NUCLEOTIDE SEQUENCE [LARGE SCALE GENOMIC DNA]</scope>
    <source>
        <strain evidence="2 3">SCUT-2</strain>
    </source>
</reference>
<organism evidence="2 3">
    <name type="scientific">Thiobacillus sedimenti</name>
    <dbReference type="NCBI Taxonomy" id="3110231"/>
    <lineage>
        <taxon>Bacteria</taxon>
        <taxon>Pseudomonadati</taxon>
        <taxon>Pseudomonadota</taxon>
        <taxon>Betaproteobacteria</taxon>
        <taxon>Nitrosomonadales</taxon>
        <taxon>Thiobacillaceae</taxon>
        <taxon>Thiobacillus</taxon>
    </lineage>
</organism>
<accession>A0ABZ1CLH6</accession>
<dbReference type="Proteomes" id="UP001334732">
    <property type="component" value="Chromosome"/>
</dbReference>
<sequence>MTRPPFAVLKLPLLLLLAALVLAGAGTLWGLSQATRARAELLQQQTAVNQARQQLDRSRQQQQIIASHLADYRALAAHGFVGEEDRLAWIEAVQLANRDAGLYGLTYRLTPRTPAPAVLAQGLPLGQTRMTLTLPLLVETDLLRFLEALKARAPGMVRVQGCQLSRLDAATADDASRPHLRAQCDLLWFTVATAAGGRHE</sequence>
<evidence type="ECO:0000313" key="3">
    <source>
        <dbReference type="Proteomes" id="UP001334732"/>
    </source>
</evidence>
<feature type="coiled-coil region" evidence="1">
    <location>
        <begin position="34"/>
        <end position="61"/>
    </location>
</feature>